<dbReference type="Pfam" id="PF00665">
    <property type="entry name" value="rve"/>
    <property type="match status" value="1"/>
</dbReference>
<dbReference type="InterPro" id="IPR001584">
    <property type="entry name" value="Integrase_cat-core"/>
</dbReference>
<sequence>MDERTVKEVLDLKLHRKYPEGLTSKERYVIKRRAETFRIKDGDLYYICRRKKNRSEHLSFTVATLVGTVVWKKPSAIIGRYYWPGMEEDIRKWVAQCPPCQTKRATLKEKTQYSPIEVMEPLELVGMDLVGKLTLTDGGNQYICVMVDYFTKWAEAYPLHSKTAVEVTNCILDFFYKFGAPKRLLTDQGSEFCNKVNSGLCERLGIERSLCSPYHPQTK</sequence>
<dbReference type="Pfam" id="PF17921">
    <property type="entry name" value="Integrase_H2C2"/>
    <property type="match status" value="1"/>
</dbReference>
<dbReference type="GO" id="GO:0015074">
    <property type="term" value="P:DNA integration"/>
    <property type="evidence" value="ECO:0007669"/>
    <property type="project" value="InterPro"/>
</dbReference>
<dbReference type="InterPro" id="IPR036397">
    <property type="entry name" value="RNaseH_sf"/>
</dbReference>
<dbReference type="GO" id="GO:0003676">
    <property type="term" value="F:nucleic acid binding"/>
    <property type="evidence" value="ECO:0007669"/>
    <property type="project" value="InterPro"/>
</dbReference>
<evidence type="ECO:0000256" key="1">
    <source>
        <dbReference type="ARBA" id="ARBA00039658"/>
    </source>
</evidence>
<dbReference type="SUPFAM" id="SSF53098">
    <property type="entry name" value="Ribonuclease H-like"/>
    <property type="match status" value="1"/>
</dbReference>
<protein>
    <recommendedName>
        <fullName evidence="1">Gypsy retrotransposon integrase-like protein 1</fullName>
    </recommendedName>
</protein>
<dbReference type="PROSITE" id="PS50994">
    <property type="entry name" value="INTEGRASE"/>
    <property type="match status" value="1"/>
</dbReference>
<dbReference type="PANTHER" id="PTHR37984:SF5">
    <property type="entry name" value="PROTEIN NYNRIN-LIKE"/>
    <property type="match status" value="1"/>
</dbReference>
<proteinExistence type="predicted"/>
<dbReference type="Proteomes" id="UP000694389">
    <property type="component" value="Unassembled WGS sequence"/>
</dbReference>
<evidence type="ECO:0000313" key="4">
    <source>
        <dbReference type="Proteomes" id="UP000694389"/>
    </source>
</evidence>
<reference evidence="3" key="1">
    <citation type="submission" date="2025-08" db="UniProtKB">
        <authorList>
            <consortium name="Ensembl"/>
        </authorList>
    </citation>
    <scope>IDENTIFICATION</scope>
</reference>
<dbReference type="InterPro" id="IPR041588">
    <property type="entry name" value="Integrase_H2C2"/>
</dbReference>
<organism evidence="3 4">
    <name type="scientific">Dicentrarchus labrax</name>
    <name type="common">European seabass</name>
    <name type="synonym">Morone labrax</name>
    <dbReference type="NCBI Taxonomy" id="13489"/>
    <lineage>
        <taxon>Eukaryota</taxon>
        <taxon>Metazoa</taxon>
        <taxon>Chordata</taxon>
        <taxon>Craniata</taxon>
        <taxon>Vertebrata</taxon>
        <taxon>Euteleostomi</taxon>
        <taxon>Actinopterygii</taxon>
        <taxon>Neopterygii</taxon>
        <taxon>Teleostei</taxon>
        <taxon>Neoteleostei</taxon>
        <taxon>Acanthomorphata</taxon>
        <taxon>Eupercaria</taxon>
        <taxon>Moronidae</taxon>
        <taxon>Dicentrarchus</taxon>
    </lineage>
</organism>
<dbReference type="InterPro" id="IPR050951">
    <property type="entry name" value="Retrovirus_Pol_polyprotein"/>
</dbReference>
<evidence type="ECO:0000259" key="2">
    <source>
        <dbReference type="PROSITE" id="PS50994"/>
    </source>
</evidence>
<feature type="domain" description="Integrase catalytic" evidence="2">
    <location>
        <begin position="117"/>
        <end position="219"/>
    </location>
</feature>
<dbReference type="Gene3D" id="3.30.420.10">
    <property type="entry name" value="Ribonuclease H-like superfamily/Ribonuclease H"/>
    <property type="match status" value="1"/>
</dbReference>
<dbReference type="AlphaFoldDB" id="A0A8P4KJC3"/>
<accession>A0A8P4KJC3</accession>
<dbReference type="InterPro" id="IPR012337">
    <property type="entry name" value="RNaseH-like_sf"/>
</dbReference>
<evidence type="ECO:0000313" key="3">
    <source>
        <dbReference type="Ensembl" id="ENSDLAP00005071049.1"/>
    </source>
</evidence>
<dbReference type="PANTHER" id="PTHR37984">
    <property type="entry name" value="PROTEIN CBG26694"/>
    <property type="match status" value="1"/>
</dbReference>
<reference evidence="3" key="2">
    <citation type="submission" date="2025-09" db="UniProtKB">
        <authorList>
            <consortium name="Ensembl"/>
        </authorList>
    </citation>
    <scope>IDENTIFICATION</scope>
</reference>
<dbReference type="Gene3D" id="1.10.340.70">
    <property type="match status" value="1"/>
</dbReference>
<dbReference type="Ensembl" id="ENSDLAT00005073298.1">
    <property type="protein sequence ID" value="ENSDLAP00005071049.1"/>
    <property type="gene ID" value="ENSDLAG00005031081.1"/>
</dbReference>
<dbReference type="GeneTree" id="ENSGT01000000214408"/>
<keyword evidence="4" id="KW-1185">Reference proteome</keyword>
<name>A0A8P4KJC3_DICLA</name>